<accession>A0AA38RJR4</accession>
<proteinExistence type="predicted"/>
<dbReference type="Pfam" id="PF08240">
    <property type="entry name" value="ADH_N"/>
    <property type="match status" value="1"/>
</dbReference>
<dbReference type="Pfam" id="PF00107">
    <property type="entry name" value="ADH_zinc_N"/>
    <property type="match status" value="1"/>
</dbReference>
<keyword evidence="3" id="KW-1185">Reference proteome</keyword>
<dbReference type="InterPro" id="IPR020843">
    <property type="entry name" value="ER"/>
</dbReference>
<sequence length="332" mass="35310">MQALQISRQANTSFPMLLLVTRPVPTSRPGFALVKVSFSAIQPSDKLNAKGGFSKSTFPRVPGRDYSGEVVDVAPSSPMLSWIGKQVYGTSNSELGFTLDGPHAQFCLIPEAMLVEKPSTLSPCQAATVGVPFTTALRCLTRARTGPGDTVLVLGARGAVGSAAVQLAKALGCRSVLTASRLGEGGVPDVLLSSTGSTNTLPDQVSSLTGGKGVDIVVDTVGNIALMSLALEQLAVRGRYTWIATPRDGSSTMLEFDAFQAYRKEIELIGCNSALKQSVEEAEEVRFLNKLFESGKLEATNEVDIERVKLVEAIEKGYGSQRSKKHVVIEMT</sequence>
<dbReference type="SMART" id="SM00829">
    <property type="entry name" value="PKS_ER"/>
    <property type="match status" value="1"/>
</dbReference>
<dbReference type="EMBL" id="JANBVO010000048">
    <property type="protein sequence ID" value="KAJ9133683.1"/>
    <property type="molecule type" value="Genomic_DNA"/>
</dbReference>
<dbReference type="PANTHER" id="PTHR43482">
    <property type="entry name" value="PROTEIN AST1-RELATED"/>
    <property type="match status" value="1"/>
</dbReference>
<dbReference type="CDD" id="cd05188">
    <property type="entry name" value="MDR"/>
    <property type="match status" value="1"/>
</dbReference>
<dbReference type="InterPro" id="IPR013149">
    <property type="entry name" value="ADH-like_C"/>
</dbReference>
<evidence type="ECO:0000259" key="1">
    <source>
        <dbReference type="SMART" id="SM00829"/>
    </source>
</evidence>
<organism evidence="2 3">
    <name type="scientific">Pleurostoma richardsiae</name>
    <dbReference type="NCBI Taxonomy" id="41990"/>
    <lineage>
        <taxon>Eukaryota</taxon>
        <taxon>Fungi</taxon>
        <taxon>Dikarya</taxon>
        <taxon>Ascomycota</taxon>
        <taxon>Pezizomycotina</taxon>
        <taxon>Sordariomycetes</taxon>
        <taxon>Sordariomycetidae</taxon>
        <taxon>Calosphaeriales</taxon>
        <taxon>Pleurostomataceae</taxon>
        <taxon>Pleurostoma</taxon>
    </lineage>
</organism>
<dbReference type="Gene3D" id="3.90.180.10">
    <property type="entry name" value="Medium-chain alcohol dehydrogenases, catalytic domain"/>
    <property type="match status" value="1"/>
</dbReference>
<protein>
    <submittedName>
        <fullName evidence="2">Alcohol dehydrogenase</fullName>
    </submittedName>
</protein>
<dbReference type="InterPro" id="IPR011032">
    <property type="entry name" value="GroES-like_sf"/>
</dbReference>
<feature type="domain" description="Enoyl reductase (ER)" evidence="1">
    <location>
        <begin position="12"/>
        <end position="329"/>
    </location>
</feature>
<evidence type="ECO:0000313" key="2">
    <source>
        <dbReference type="EMBL" id="KAJ9133683.1"/>
    </source>
</evidence>
<evidence type="ECO:0000313" key="3">
    <source>
        <dbReference type="Proteomes" id="UP001174694"/>
    </source>
</evidence>
<dbReference type="InterPro" id="IPR052585">
    <property type="entry name" value="Lipid_raft_assoc_Zn_ADH"/>
</dbReference>
<dbReference type="InterPro" id="IPR013154">
    <property type="entry name" value="ADH-like_N"/>
</dbReference>
<dbReference type="GO" id="GO:0016491">
    <property type="term" value="F:oxidoreductase activity"/>
    <property type="evidence" value="ECO:0007669"/>
    <property type="project" value="InterPro"/>
</dbReference>
<reference evidence="2" key="1">
    <citation type="submission" date="2022-07" db="EMBL/GenBank/DDBJ databases">
        <title>Fungi with potential for degradation of polypropylene.</title>
        <authorList>
            <person name="Gostincar C."/>
        </authorList>
    </citation>
    <scope>NUCLEOTIDE SEQUENCE</scope>
    <source>
        <strain evidence="2">EXF-13308</strain>
    </source>
</reference>
<name>A0AA38RJR4_9PEZI</name>
<comment type="caution">
    <text evidence="2">The sequence shown here is derived from an EMBL/GenBank/DDBJ whole genome shotgun (WGS) entry which is preliminary data.</text>
</comment>
<dbReference type="SUPFAM" id="SSF51735">
    <property type="entry name" value="NAD(P)-binding Rossmann-fold domains"/>
    <property type="match status" value="1"/>
</dbReference>
<dbReference type="AlphaFoldDB" id="A0AA38RJR4"/>
<dbReference type="Proteomes" id="UP001174694">
    <property type="component" value="Unassembled WGS sequence"/>
</dbReference>
<dbReference type="PANTHER" id="PTHR43482:SF1">
    <property type="entry name" value="PROTEIN AST1-RELATED"/>
    <property type="match status" value="1"/>
</dbReference>
<dbReference type="InterPro" id="IPR036291">
    <property type="entry name" value="NAD(P)-bd_dom_sf"/>
</dbReference>
<gene>
    <name evidence="2" type="ORF">NKR23_g10544</name>
</gene>
<dbReference type="SUPFAM" id="SSF50129">
    <property type="entry name" value="GroES-like"/>
    <property type="match status" value="1"/>
</dbReference>